<sequence length="378" mass="42196">MEGSSSEFIGPSHTATMNFSDLALMGSGQNSSSNSSNGTSAAAAELDFHRQFGLDVVGKPEMAPHLMHFPENLFFAEIPPETASVGSTVLYDPSVQLDLVHHQPCQVREIYTANNINNNDDVSLPQDYSGFIHGSSVNGHFVGGVMEEVYGLGQQLESPHLNTRRQKGGMRQKGLSFNGVEKKEKQRRERLSEKYELLKSLIPNRTKDDRATIISDTMDYIRELGRTVNELKLLVEKKRRKKERGKEVLIGEELVGDMESSSVKPFIDEGEHHASNGSLRSSWLQRKSKETFVDVRIVEDEVTIKITQRKRMISCLLTASRILDELQLELLHLSGGIIGDCHIYMFNTKIPEGSSVYASAVAKKLIEVMDVQFPPQTC</sequence>
<feature type="domain" description="BHLH" evidence="5">
    <location>
        <begin position="175"/>
        <end position="224"/>
    </location>
</feature>
<gene>
    <name evidence="9" type="primary">LOC109708669</name>
    <name evidence="6" type="ORF">ACMD2_02537</name>
</gene>
<dbReference type="AlphaFoldDB" id="A0A199V991"/>
<comment type="similarity">
    <text evidence="1">Belongs to the bHLH protein family.</text>
</comment>
<dbReference type="RefSeq" id="XP_020086074.1">
    <property type="nucleotide sequence ID" value="XM_020230485.1"/>
</dbReference>
<dbReference type="InterPro" id="IPR045895">
    <property type="entry name" value="bHLH91-like"/>
</dbReference>
<evidence type="ECO:0000313" key="9">
    <source>
        <dbReference type="RefSeq" id="XP_020086074.1"/>
    </source>
</evidence>
<dbReference type="Proteomes" id="UP000092600">
    <property type="component" value="Unassembled WGS sequence"/>
</dbReference>
<organism evidence="6 7">
    <name type="scientific">Ananas comosus</name>
    <name type="common">Pineapple</name>
    <name type="synonym">Ananas ananas</name>
    <dbReference type="NCBI Taxonomy" id="4615"/>
    <lineage>
        <taxon>Eukaryota</taxon>
        <taxon>Viridiplantae</taxon>
        <taxon>Streptophyta</taxon>
        <taxon>Embryophyta</taxon>
        <taxon>Tracheophyta</taxon>
        <taxon>Spermatophyta</taxon>
        <taxon>Magnoliopsida</taxon>
        <taxon>Liliopsida</taxon>
        <taxon>Poales</taxon>
        <taxon>Bromeliaceae</taxon>
        <taxon>Bromelioideae</taxon>
        <taxon>Ananas</taxon>
    </lineage>
</organism>
<dbReference type="PANTHER" id="PTHR46834">
    <property type="entry name" value="TRANSCRIPTION FACTOR BHLH91"/>
    <property type="match status" value="1"/>
</dbReference>
<accession>A0A199V991</accession>
<dbReference type="EMBL" id="LSRQ01002666">
    <property type="protein sequence ID" value="OAY73588.1"/>
    <property type="molecule type" value="Genomic_DNA"/>
</dbReference>
<keyword evidence="4" id="KW-0175">Coiled coil</keyword>
<dbReference type="GO" id="GO:0048658">
    <property type="term" value="P:anther wall tapetum development"/>
    <property type="evidence" value="ECO:0007669"/>
    <property type="project" value="InterPro"/>
</dbReference>
<evidence type="ECO:0000313" key="6">
    <source>
        <dbReference type="EMBL" id="OAY73588.1"/>
    </source>
</evidence>
<dbReference type="PANTHER" id="PTHR46834:SF1">
    <property type="entry name" value="TRANSCRIPTION FACTOR BHLH10"/>
    <property type="match status" value="1"/>
</dbReference>
<dbReference type="STRING" id="4615.A0A199V991"/>
<evidence type="ECO:0000259" key="5">
    <source>
        <dbReference type="PROSITE" id="PS50888"/>
    </source>
</evidence>
<dbReference type="SMART" id="SM00353">
    <property type="entry name" value="HLH"/>
    <property type="match status" value="1"/>
</dbReference>
<reference evidence="6 7" key="1">
    <citation type="journal article" date="2016" name="DNA Res.">
        <title>The draft genome of MD-2 pineapple using hybrid error correction of long reads.</title>
        <authorList>
            <person name="Redwan R.M."/>
            <person name="Saidin A."/>
            <person name="Kumar S.V."/>
        </authorList>
    </citation>
    <scope>NUCLEOTIDE SEQUENCE [LARGE SCALE GENOMIC DNA]</scope>
    <source>
        <strain evidence="7">cv. MD2</strain>
        <tissue evidence="6">Leaf</tissue>
    </source>
</reference>
<reference evidence="9" key="2">
    <citation type="submission" date="2025-04" db="UniProtKB">
        <authorList>
            <consortium name="RefSeq"/>
        </authorList>
    </citation>
    <scope>IDENTIFICATION</scope>
    <source>
        <tissue evidence="9">Leaf</tissue>
    </source>
</reference>
<protein>
    <submittedName>
        <fullName evidence="6 9">Transcription factor TIP2</fullName>
    </submittedName>
</protein>
<name>A0A199V991_ANACO</name>
<dbReference type="GO" id="GO:0046983">
    <property type="term" value="F:protein dimerization activity"/>
    <property type="evidence" value="ECO:0007669"/>
    <property type="project" value="InterPro"/>
</dbReference>
<dbReference type="SUPFAM" id="SSF47459">
    <property type="entry name" value="HLH, helix-loop-helix DNA-binding domain"/>
    <property type="match status" value="1"/>
</dbReference>
<feature type="coiled-coil region" evidence="4">
    <location>
        <begin position="181"/>
        <end position="241"/>
    </location>
</feature>
<dbReference type="InterPro" id="IPR011598">
    <property type="entry name" value="bHLH_dom"/>
</dbReference>
<dbReference type="GeneID" id="109708669"/>
<keyword evidence="8" id="KW-1185">Reference proteome</keyword>
<dbReference type="Gene3D" id="4.10.280.10">
    <property type="entry name" value="Helix-loop-helix DNA-binding domain"/>
    <property type="match status" value="1"/>
</dbReference>
<evidence type="ECO:0000256" key="1">
    <source>
        <dbReference type="ARBA" id="ARBA00005510"/>
    </source>
</evidence>
<dbReference type="InterPro" id="IPR036638">
    <property type="entry name" value="HLH_DNA-bd_sf"/>
</dbReference>
<evidence type="ECO:0000256" key="2">
    <source>
        <dbReference type="ARBA" id="ARBA00023015"/>
    </source>
</evidence>
<keyword evidence="2" id="KW-0805">Transcription regulation</keyword>
<dbReference type="OrthoDB" id="1932168at2759"/>
<dbReference type="Pfam" id="PF00010">
    <property type="entry name" value="HLH"/>
    <property type="match status" value="1"/>
</dbReference>
<proteinExistence type="inferred from homology"/>
<evidence type="ECO:0000313" key="7">
    <source>
        <dbReference type="Proteomes" id="UP000092600"/>
    </source>
</evidence>
<keyword evidence="3" id="KW-0804">Transcription</keyword>
<dbReference type="PROSITE" id="PS50888">
    <property type="entry name" value="BHLH"/>
    <property type="match status" value="1"/>
</dbReference>
<dbReference type="GO" id="GO:0006355">
    <property type="term" value="P:regulation of DNA-templated transcription"/>
    <property type="evidence" value="ECO:0007669"/>
    <property type="project" value="InterPro"/>
</dbReference>
<evidence type="ECO:0000313" key="8">
    <source>
        <dbReference type="Proteomes" id="UP000515123"/>
    </source>
</evidence>
<evidence type="ECO:0000256" key="4">
    <source>
        <dbReference type="SAM" id="Coils"/>
    </source>
</evidence>
<evidence type="ECO:0000256" key="3">
    <source>
        <dbReference type="ARBA" id="ARBA00023163"/>
    </source>
</evidence>
<dbReference type="Proteomes" id="UP000515123">
    <property type="component" value="Linkage group 4"/>
</dbReference>